<name>B5VWJ1_LIMMA</name>
<dbReference type="GO" id="GO:0008320">
    <property type="term" value="F:protein transmembrane transporter activity"/>
    <property type="evidence" value="ECO:0007669"/>
    <property type="project" value="TreeGrafter"/>
</dbReference>
<comment type="caution">
    <text evidence="11">The sequence shown here is derived from an EMBL/GenBank/DDBJ whole genome shotgun (WGS) entry which is preliminary data.</text>
</comment>
<evidence type="ECO:0000256" key="6">
    <source>
        <dbReference type="ARBA" id="ARBA00022927"/>
    </source>
</evidence>
<keyword evidence="12" id="KW-1185">Reference proteome</keyword>
<keyword evidence="6" id="KW-0653">Protein transport</keyword>
<evidence type="ECO:0000256" key="5">
    <source>
        <dbReference type="ARBA" id="ARBA00022692"/>
    </source>
</evidence>
<feature type="region of interest" description="Disordered" evidence="9">
    <location>
        <begin position="98"/>
        <end position="147"/>
    </location>
</feature>
<evidence type="ECO:0000256" key="4">
    <source>
        <dbReference type="ARBA" id="ARBA00022452"/>
    </source>
</evidence>
<dbReference type="PROSITE" id="PS51779">
    <property type="entry name" value="POTRA"/>
    <property type="match status" value="1"/>
</dbReference>
<sequence length="644" mass="71426">MNNLLFRVVAGYAINSVLTKYPHQPPRQSSKREINLLVVPLAGATLEAPPITPMSLHIRLIGCQMTTVGLILFSPLVSAQALFSPNCNSAECLGLSQSFPLPPQSDPNRDRFLQPLPSPPQIPPNGEPEIETPPPSSPPIPGDDTPFPISEIQIIGSSILSTEEINAIASTVSNQTITLNQLQNIADQITEIYLRRGYMTSRAVVPQQTITDGVVEILVIEGSLEKIEVEGTRRLNPNYIISRVNLGAKTPLNTLQLENQLRLLRLNPLFDSVEASLRPGGGEGQSILVVRVTEANPIQLSFSLDNYSPPSIGSQRLGVNFSHLNLTGRGDFLLVSYKTTRLITGGESDILDFIYSIPVNAMDGTIQLRIPPYRNRVITEEFADLNIQGNSQLYEISYRQPLVRTPWEEFALSAGLSYQESQTLVDNQGLRFGFGPDDDGVTRLVVLKLGQDYIRRDRLGVWALRSQFSLGLGILNATNTKFLPNSDFVSWLGQIQRLQRIGDNHLLILQGDLQLAANPLFPSQQFVIGGAQSLRGYRQNVRAGDNGFRFSIEDRITLKRDRLNLPTLQLAPFLDMGQVWNHPNNPNSLPSQTFLVGGGLGLLWEPIPHLNIRLDYGFPLIQLRDRGDNLQDHGIYFNLVYTLN</sequence>
<evidence type="ECO:0000256" key="7">
    <source>
        <dbReference type="ARBA" id="ARBA00023136"/>
    </source>
</evidence>
<dbReference type="EMBL" id="ABYK01000005">
    <property type="protein sequence ID" value="EDZ96217.1"/>
    <property type="molecule type" value="Genomic_DNA"/>
</dbReference>
<evidence type="ECO:0000256" key="2">
    <source>
        <dbReference type="ARBA" id="ARBA00009055"/>
    </source>
</evidence>
<evidence type="ECO:0000256" key="9">
    <source>
        <dbReference type="SAM" id="MobiDB-lite"/>
    </source>
</evidence>
<keyword evidence="7" id="KW-0472">Membrane</keyword>
<dbReference type="Pfam" id="PF03865">
    <property type="entry name" value="ShlB"/>
    <property type="match status" value="1"/>
</dbReference>
<evidence type="ECO:0000256" key="8">
    <source>
        <dbReference type="ARBA" id="ARBA00023237"/>
    </source>
</evidence>
<feature type="compositionally biased region" description="Pro residues" evidence="9">
    <location>
        <begin position="116"/>
        <end position="141"/>
    </location>
</feature>
<feature type="domain" description="POTRA" evidence="10">
    <location>
        <begin position="147"/>
        <end position="222"/>
    </location>
</feature>
<dbReference type="GO" id="GO:0046819">
    <property type="term" value="P:protein secretion by the type V secretion system"/>
    <property type="evidence" value="ECO:0007669"/>
    <property type="project" value="TreeGrafter"/>
</dbReference>
<protein>
    <submittedName>
        <fullName evidence="11">Polypeptide-transport-associated domain protein ShlB-type</fullName>
    </submittedName>
</protein>
<keyword evidence="5" id="KW-0812">Transmembrane</keyword>
<evidence type="ECO:0000256" key="3">
    <source>
        <dbReference type="ARBA" id="ARBA00022448"/>
    </source>
</evidence>
<proteinExistence type="inferred from homology"/>
<dbReference type="Gene3D" id="2.40.160.50">
    <property type="entry name" value="membrane protein fhac: a member of the omp85/tpsb transporter family"/>
    <property type="match status" value="1"/>
</dbReference>
<keyword evidence="8" id="KW-0998">Cell outer membrane</keyword>
<dbReference type="InterPro" id="IPR051544">
    <property type="entry name" value="TPS_OM_transporter"/>
</dbReference>
<dbReference type="GO" id="GO:0009279">
    <property type="term" value="C:cell outer membrane"/>
    <property type="evidence" value="ECO:0007669"/>
    <property type="project" value="UniProtKB-SubCell"/>
</dbReference>
<keyword evidence="3" id="KW-0813">Transport</keyword>
<evidence type="ECO:0000256" key="1">
    <source>
        <dbReference type="ARBA" id="ARBA00004442"/>
    </source>
</evidence>
<dbReference type="AlphaFoldDB" id="B5VWJ1"/>
<comment type="subcellular location">
    <subcellularLocation>
        <location evidence="1">Cell outer membrane</location>
    </subcellularLocation>
</comment>
<evidence type="ECO:0000259" key="10">
    <source>
        <dbReference type="PROSITE" id="PS51779"/>
    </source>
</evidence>
<keyword evidence="4" id="KW-1134">Transmembrane beta strand</keyword>
<organism evidence="11 12">
    <name type="scientific">Limnospira maxima CS-328</name>
    <dbReference type="NCBI Taxonomy" id="513049"/>
    <lineage>
        <taxon>Bacteria</taxon>
        <taxon>Bacillati</taxon>
        <taxon>Cyanobacteriota</taxon>
        <taxon>Cyanophyceae</taxon>
        <taxon>Oscillatoriophycideae</taxon>
        <taxon>Oscillatoriales</taxon>
        <taxon>Sirenicapillariaceae</taxon>
        <taxon>Limnospira</taxon>
    </lineage>
</organism>
<dbReference type="Proteomes" id="UP000004061">
    <property type="component" value="Unassembled WGS sequence"/>
</dbReference>
<gene>
    <name evidence="11" type="ORF">AmaxDRAFT_0883</name>
</gene>
<accession>B5VWJ1</accession>
<dbReference type="PANTHER" id="PTHR34597:SF1">
    <property type="entry name" value="HEME_HEMOPEXIN TRANSPORTER PROTEIN HUXB"/>
    <property type="match status" value="1"/>
</dbReference>
<dbReference type="InterPro" id="IPR013686">
    <property type="entry name" value="Polypept-transport_assoc_ShlB"/>
</dbReference>
<dbReference type="Gene3D" id="3.10.20.310">
    <property type="entry name" value="membrane protein fhac"/>
    <property type="match status" value="1"/>
</dbReference>
<dbReference type="PANTHER" id="PTHR34597">
    <property type="entry name" value="SLR1661 PROTEIN"/>
    <property type="match status" value="1"/>
</dbReference>
<dbReference type="GO" id="GO:0098046">
    <property type="term" value="C:type V protein secretion system complex"/>
    <property type="evidence" value="ECO:0007669"/>
    <property type="project" value="TreeGrafter"/>
</dbReference>
<dbReference type="Pfam" id="PF08479">
    <property type="entry name" value="POTRA_2"/>
    <property type="match status" value="1"/>
</dbReference>
<reference evidence="11 12" key="1">
    <citation type="journal article" date="2011" name="Appl. Environ. Microbiol.">
        <title>Contribution of a Sodium Ion Gradient to Energy Conservation during Fermentation in the Cyanobacterium Arthrospira (Spirulina) maxima CS-328.</title>
        <authorList>
            <person name="Carrieri D."/>
            <person name="Ananyev G."/>
            <person name="Lenz O."/>
            <person name="Bryant D.A."/>
            <person name="Dismukes G.C."/>
        </authorList>
    </citation>
    <scope>NUCLEOTIDE SEQUENCE [LARGE SCALE GENOMIC DNA]</scope>
    <source>
        <strain evidence="11 12">CS-328</strain>
    </source>
</reference>
<comment type="similarity">
    <text evidence="2">Belongs to the TPS (TC 1.B.20) family.</text>
</comment>
<dbReference type="InterPro" id="IPR005565">
    <property type="entry name" value="Hemolysn_activator_HlyB_C"/>
</dbReference>
<dbReference type="InterPro" id="IPR034746">
    <property type="entry name" value="POTRA"/>
</dbReference>
<evidence type="ECO:0000313" key="11">
    <source>
        <dbReference type="EMBL" id="EDZ96217.1"/>
    </source>
</evidence>
<evidence type="ECO:0000313" key="12">
    <source>
        <dbReference type="Proteomes" id="UP000004061"/>
    </source>
</evidence>